<dbReference type="Proteomes" id="UP000694843">
    <property type="component" value="Unplaced"/>
</dbReference>
<dbReference type="KEGG" id="hazt:108667465"/>
<dbReference type="GeneID" id="108667465"/>
<name>A0A8B7N9K5_HYAAZ</name>
<evidence type="ECO:0000313" key="3">
    <source>
        <dbReference type="RefSeq" id="XP_018009978.1"/>
    </source>
</evidence>
<keyword evidence="1" id="KW-1133">Transmembrane helix</keyword>
<keyword evidence="2" id="KW-1185">Reference proteome</keyword>
<gene>
    <name evidence="3" type="primary">LOC108667465</name>
</gene>
<accession>A0A8B7N9K5</accession>
<dbReference type="OMA" id="CILDFIM"/>
<feature type="transmembrane region" description="Helical" evidence="1">
    <location>
        <begin position="23"/>
        <end position="41"/>
    </location>
</feature>
<evidence type="ECO:0000313" key="2">
    <source>
        <dbReference type="Proteomes" id="UP000694843"/>
    </source>
</evidence>
<proteinExistence type="predicted"/>
<reference evidence="3" key="1">
    <citation type="submission" date="2025-08" db="UniProtKB">
        <authorList>
            <consortium name="RefSeq"/>
        </authorList>
    </citation>
    <scope>IDENTIFICATION</scope>
    <source>
        <tissue evidence="3">Whole organism</tissue>
    </source>
</reference>
<dbReference type="OrthoDB" id="5973910at2759"/>
<keyword evidence="1" id="KW-0812">Transmembrane</keyword>
<dbReference type="Gene3D" id="1.20.1070.10">
    <property type="entry name" value="Rhodopsin 7-helix transmembrane proteins"/>
    <property type="match status" value="1"/>
</dbReference>
<evidence type="ECO:0000256" key="1">
    <source>
        <dbReference type="SAM" id="Phobius"/>
    </source>
</evidence>
<keyword evidence="1" id="KW-0472">Membrane</keyword>
<organism evidence="2 3">
    <name type="scientific">Hyalella azteca</name>
    <name type="common">Amphipod</name>
    <dbReference type="NCBI Taxonomy" id="294128"/>
    <lineage>
        <taxon>Eukaryota</taxon>
        <taxon>Metazoa</taxon>
        <taxon>Ecdysozoa</taxon>
        <taxon>Arthropoda</taxon>
        <taxon>Crustacea</taxon>
        <taxon>Multicrustacea</taxon>
        <taxon>Malacostraca</taxon>
        <taxon>Eumalacostraca</taxon>
        <taxon>Peracarida</taxon>
        <taxon>Amphipoda</taxon>
        <taxon>Senticaudata</taxon>
        <taxon>Talitrida</taxon>
        <taxon>Talitroidea</taxon>
        <taxon>Hyalellidae</taxon>
        <taxon>Hyalella</taxon>
    </lineage>
</organism>
<sequence length="105" mass="12087">MNSYLLPDVNSQQMMSAKFSQRTNLLLLPLVYFHWLLGVMSEYQQNLALYSIFSILNSVLGVLVMVFHCSNNEKVRNRMKDIWSKIRGKKTNTKPLTTVSPPPNP</sequence>
<feature type="transmembrane region" description="Helical" evidence="1">
    <location>
        <begin position="47"/>
        <end position="70"/>
    </location>
</feature>
<protein>
    <submittedName>
        <fullName evidence="3">Adhesion G-protein coupled receptor D1-like</fullName>
    </submittedName>
</protein>
<dbReference type="AlphaFoldDB" id="A0A8B7N9K5"/>
<dbReference type="RefSeq" id="XP_018009978.1">
    <property type="nucleotide sequence ID" value="XM_018154489.2"/>
</dbReference>